<dbReference type="Gene3D" id="3.30.2080.10">
    <property type="entry name" value="GH92 mannosidase domain"/>
    <property type="match status" value="1"/>
</dbReference>
<protein>
    <submittedName>
        <fullName evidence="5">GH92 family glycosyl hydrolase</fullName>
        <ecNumber evidence="5">3.2.1.-</ecNumber>
    </submittedName>
</protein>
<dbReference type="SUPFAM" id="SSF56988">
    <property type="entry name" value="Anthrax protective antigen"/>
    <property type="match status" value="1"/>
</dbReference>
<dbReference type="Pfam" id="PF13287">
    <property type="entry name" value="Fn3_assoc"/>
    <property type="match status" value="1"/>
</dbReference>
<dbReference type="PROSITE" id="PS51257">
    <property type="entry name" value="PROKAR_LIPOPROTEIN"/>
    <property type="match status" value="1"/>
</dbReference>
<dbReference type="GO" id="GO:0016798">
    <property type="term" value="F:hydrolase activity, acting on glycosyl bonds"/>
    <property type="evidence" value="ECO:0007669"/>
    <property type="project" value="UniProtKB-KW"/>
</dbReference>
<reference evidence="5" key="1">
    <citation type="submission" date="2023-02" db="EMBL/GenBank/DDBJ databases">
        <title>Polaribacter ponticola sp. nov., isolated from seawater.</title>
        <authorList>
            <person name="Baek J.H."/>
            <person name="Kim J.M."/>
            <person name="Choi D.G."/>
            <person name="Jeon C.O."/>
        </authorList>
    </citation>
    <scope>NUCLEOTIDE SEQUENCE</scope>
    <source>
        <strain evidence="5">MSW5</strain>
    </source>
</reference>
<dbReference type="InterPro" id="IPR014718">
    <property type="entry name" value="GH-type_carb-bd"/>
</dbReference>
<dbReference type="InterPro" id="IPR012939">
    <property type="entry name" value="Glyco_hydro_92"/>
</dbReference>
<dbReference type="EMBL" id="JAOSLC020000002">
    <property type="protein sequence ID" value="MDD7913529.1"/>
    <property type="molecule type" value="Genomic_DNA"/>
</dbReference>
<evidence type="ECO:0000259" key="4">
    <source>
        <dbReference type="PROSITE" id="PS51820"/>
    </source>
</evidence>
<dbReference type="PROSITE" id="PS51820">
    <property type="entry name" value="PA14"/>
    <property type="match status" value="1"/>
</dbReference>
<dbReference type="NCBIfam" id="TIGR01180">
    <property type="entry name" value="aman2_put"/>
    <property type="match status" value="1"/>
</dbReference>
<dbReference type="Gene3D" id="1.20.1610.10">
    <property type="entry name" value="alpha-1,2-mannosidases domains"/>
    <property type="match status" value="1"/>
</dbReference>
<keyword evidence="6" id="KW-1185">Reference proteome</keyword>
<keyword evidence="5" id="KW-0326">Glycosidase</keyword>
<dbReference type="Pfam" id="PF17678">
    <property type="entry name" value="Glyco_hydro_92N"/>
    <property type="match status" value="1"/>
</dbReference>
<dbReference type="InterPro" id="IPR008928">
    <property type="entry name" value="6-hairpin_glycosidase_sf"/>
</dbReference>
<dbReference type="Proteomes" id="UP001151478">
    <property type="component" value="Unassembled WGS sequence"/>
</dbReference>
<sequence length="981" mass="111422">MKRIFIFLSAILIIACSENTVKTPVDYVNVFIGTKAPGHTYPGPTLPFGMVQLGPDTRNDHTSWPACAGYDYTDTSIFGFTHTHLSGTGVPDLGDILLMPTTGKIQTETGTIENTESGYRSKFSHKNETASPGYYSVLLDDYNVKAELTTTLRTGMHRYTFPKTDAAHIIIDLEHRDPVIEAEFNIISKTEISGYRRSKAWAGNQRQYFVAKFSKPFISYEILNGESVDSVGVKFNNKKIIAALNFNASNSEVLVQVALSAVSIEGAKKNLEAEFANWDFDKTKEQARETWQKSLSKIQVTDNNEDKKEIFYTSLYHSLLTPNLYSDVDGKYRGMDDAVHTANGFNNYTVFSLWDTFRGLHPLLTIVEPKVTRDIVVTLQKKYEQFGELPMWELAANDTRCMIGYHAVSVMADAYVKGITDVDANKVLEAMVASANVNKRGINYYTELGFVPTNKSSQSVSKTLEYAYDDWCIAQMAKAIGNTEMYDEFSKRARFFENLFDKETNFMRPRYSDRKWYENFDPTSVGQTYNFNFTEGNSYQYSLFVPHDIATMVELVGGEKHFDEWLDNLFNAHADEEEEDSDVSGLIGQYAHGNEPSHHIAYLYNYVGKPWKTQEKVHEILNKLYSSEADGLCGNDDAGQMSAWYVLSSLGFYSVTPGSPNYVIASPSFKEAVLDLDNGKKFTIKANNASKENIYFSSLTLNGKAYPYSYLKHEDILKGGELVFEMTNVPNKEWATNKEFWPLSDTQKTVKIPFLKSDDKVFLNSMTVDLDCETTNTEIFYTTDGSEPNQTSKKFTKPFNINKTTILKVKAYHNKIAPSYTAVYNLEKQKPVKNINRNQLVNGLNYGYYEGIFRSVYDFSREQPIETGVVNTVEISKKIRDEWIGFDFTGYIDIPESGTYNFEISANDGAQLLIDSNELFESDGRKSFSFTQKNDIILSKGLHKFEVKYFQCSDNIGLNVFWKGSNFKRQEIPAISFYRKK</sequence>
<proteinExistence type="predicted"/>
<dbReference type="SMART" id="SM00758">
    <property type="entry name" value="PA14"/>
    <property type="match status" value="1"/>
</dbReference>
<organism evidence="5 6">
    <name type="scientific">Polaribacter ponticola</name>
    <dbReference type="NCBI Taxonomy" id="2978475"/>
    <lineage>
        <taxon>Bacteria</taxon>
        <taxon>Pseudomonadati</taxon>
        <taxon>Bacteroidota</taxon>
        <taxon>Flavobacteriia</taxon>
        <taxon>Flavobacteriales</taxon>
        <taxon>Flavobacteriaceae</taxon>
    </lineage>
</organism>
<dbReference type="Gene3D" id="2.70.98.10">
    <property type="match status" value="1"/>
</dbReference>
<dbReference type="InterPro" id="IPR026876">
    <property type="entry name" value="Fn3_assoc_repeat"/>
</dbReference>
<comment type="subunit">
    <text evidence="2">Monomer.</text>
</comment>
<dbReference type="EC" id="3.2.1.-" evidence="5"/>
<keyword evidence="3" id="KW-0106">Calcium</keyword>
<dbReference type="RefSeq" id="WP_265726370.1">
    <property type="nucleotide sequence ID" value="NZ_JAOSLC020000002.1"/>
</dbReference>
<evidence type="ECO:0000313" key="5">
    <source>
        <dbReference type="EMBL" id="MDD7913529.1"/>
    </source>
</evidence>
<dbReference type="Pfam" id="PF07691">
    <property type="entry name" value="PA14"/>
    <property type="match status" value="1"/>
</dbReference>
<dbReference type="InterPro" id="IPR041371">
    <property type="entry name" value="GH92_N"/>
</dbReference>
<gene>
    <name evidence="5" type="ORF">N5A56_003445</name>
</gene>
<dbReference type="PANTHER" id="PTHR12143">
    <property type="entry name" value="PEPTIDE N-GLYCANASE PNGASE -RELATED"/>
    <property type="match status" value="1"/>
</dbReference>
<keyword evidence="5" id="KW-0378">Hydrolase</keyword>
<evidence type="ECO:0000313" key="6">
    <source>
        <dbReference type="Proteomes" id="UP001151478"/>
    </source>
</evidence>
<dbReference type="InterPro" id="IPR050883">
    <property type="entry name" value="PNGase"/>
</dbReference>
<dbReference type="InterPro" id="IPR011658">
    <property type="entry name" value="PA14_dom"/>
</dbReference>
<evidence type="ECO:0000256" key="1">
    <source>
        <dbReference type="ARBA" id="ARBA00001913"/>
    </source>
</evidence>
<dbReference type="Gene3D" id="3.90.182.10">
    <property type="entry name" value="Toxin - Anthrax Protective Antigen,domain 1"/>
    <property type="match status" value="1"/>
</dbReference>
<comment type="caution">
    <text evidence="5">The sequence shown here is derived from an EMBL/GenBank/DDBJ whole genome shotgun (WGS) entry which is preliminary data.</text>
</comment>
<dbReference type="InterPro" id="IPR005887">
    <property type="entry name" value="GH92_a_mannosidase_put"/>
</dbReference>
<dbReference type="PANTHER" id="PTHR12143:SF39">
    <property type="entry name" value="SECRETED PROTEIN"/>
    <property type="match status" value="1"/>
</dbReference>
<dbReference type="SUPFAM" id="SSF48208">
    <property type="entry name" value="Six-hairpin glycosidases"/>
    <property type="match status" value="1"/>
</dbReference>
<name>A0ABT5S5Z6_9FLAO</name>
<dbReference type="Pfam" id="PF07971">
    <property type="entry name" value="Glyco_hydro_92"/>
    <property type="match status" value="1"/>
</dbReference>
<comment type="cofactor">
    <cofactor evidence="1">
        <name>Ca(2+)</name>
        <dbReference type="ChEBI" id="CHEBI:29108"/>
    </cofactor>
</comment>
<feature type="domain" description="PA14" evidence="4">
    <location>
        <begin position="839"/>
        <end position="976"/>
    </location>
</feature>
<dbReference type="InterPro" id="IPR037524">
    <property type="entry name" value="PA14/GLEYA"/>
</dbReference>
<evidence type="ECO:0000256" key="3">
    <source>
        <dbReference type="ARBA" id="ARBA00022837"/>
    </source>
</evidence>
<evidence type="ECO:0000256" key="2">
    <source>
        <dbReference type="ARBA" id="ARBA00011245"/>
    </source>
</evidence>
<accession>A0ABT5S5Z6</accession>
<dbReference type="Gene3D" id="1.20.1050.60">
    <property type="entry name" value="alpha-1,2-mannosidase"/>
    <property type="match status" value="1"/>
</dbReference>